<comment type="caution">
    <text evidence="1">The sequence shown here is derived from an EMBL/GenBank/DDBJ whole genome shotgun (WGS) entry which is preliminary data.</text>
</comment>
<protein>
    <submittedName>
        <fullName evidence="1">Uncharacterized protein</fullName>
    </submittedName>
</protein>
<dbReference type="RefSeq" id="WP_161868854.1">
    <property type="nucleotide sequence ID" value="NZ_MAEI02000001.1"/>
</dbReference>
<dbReference type="Proteomes" id="UP001429357">
    <property type="component" value="Unassembled WGS sequence"/>
</dbReference>
<evidence type="ECO:0000313" key="1">
    <source>
        <dbReference type="EMBL" id="MEO1782262.1"/>
    </source>
</evidence>
<proteinExistence type="predicted"/>
<evidence type="ECO:0000313" key="2">
    <source>
        <dbReference type="Proteomes" id="UP001429357"/>
    </source>
</evidence>
<organism evidence="1 2">
    <name type="scientific">Enterococcus diestrammenae</name>
    <dbReference type="NCBI Taxonomy" id="1155073"/>
    <lineage>
        <taxon>Bacteria</taxon>
        <taxon>Bacillati</taxon>
        <taxon>Bacillota</taxon>
        <taxon>Bacilli</taxon>
        <taxon>Lactobacillales</taxon>
        <taxon>Enterococcaceae</taxon>
        <taxon>Enterococcus</taxon>
    </lineage>
</organism>
<gene>
    <name evidence="1" type="ORF">BAU18_001855</name>
</gene>
<reference evidence="1" key="2">
    <citation type="submission" date="2024-02" db="EMBL/GenBank/DDBJ databases">
        <title>The Genome Sequence of Enterococcus diestrammenae JM9A.</title>
        <authorList>
            <person name="Earl A."/>
            <person name="Manson A."/>
            <person name="Gilmore M."/>
            <person name="Sanders J."/>
            <person name="Shea T."/>
            <person name="Howe W."/>
            <person name="Livny J."/>
            <person name="Cuomo C."/>
            <person name="Neafsey D."/>
            <person name="Birren B."/>
        </authorList>
    </citation>
    <scope>NUCLEOTIDE SEQUENCE</scope>
    <source>
        <strain evidence="1">JM9A</strain>
    </source>
</reference>
<sequence length="54" mass="6216">MNNRHRRVAKLKAQEEKRLRARDARIIREIISGVTKKMMAAVEGIANVVKIMSK</sequence>
<keyword evidence="2" id="KW-1185">Reference proteome</keyword>
<accession>A0ABV0F599</accession>
<reference evidence="1" key="1">
    <citation type="submission" date="2016-06" db="EMBL/GenBank/DDBJ databases">
        <authorList>
            <person name="Van Tyne D."/>
        </authorList>
    </citation>
    <scope>NUCLEOTIDE SEQUENCE</scope>
    <source>
        <strain evidence="1">JM9A</strain>
    </source>
</reference>
<dbReference type="EMBL" id="MAEI02000001">
    <property type="protein sequence ID" value="MEO1782262.1"/>
    <property type="molecule type" value="Genomic_DNA"/>
</dbReference>
<name>A0ABV0F599_9ENTE</name>